<feature type="chain" id="PRO_5045115309" description="Secreted protein" evidence="1">
    <location>
        <begin position="23"/>
        <end position="92"/>
    </location>
</feature>
<comment type="caution">
    <text evidence="2">The sequence shown here is derived from an EMBL/GenBank/DDBJ whole genome shotgun (WGS) entry which is preliminary data.</text>
</comment>
<keyword evidence="1" id="KW-0732">Signal</keyword>
<dbReference type="RefSeq" id="WP_163570091.1">
    <property type="nucleotide sequence ID" value="NZ_BAAANY010000043.1"/>
</dbReference>
<evidence type="ECO:0000313" key="3">
    <source>
        <dbReference type="Proteomes" id="UP001500618"/>
    </source>
</evidence>
<evidence type="ECO:0000313" key="2">
    <source>
        <dbReference type="EMBL" id="GAA1719156.1"/>
    </source>
</evidence>
<dbReference type="EMBL" id="BAAANY010000043">
    <property type="protein sequence ID" value="GAA1719156.1"/>
    <property type="molecule type" value="Genomic_DNA"/>
</dbReference>
<proteinExistence type="predicted"/>
<evidence type="ECO:0000256" key="1">
    <source>
        <dbReference type="SAM" id="SignalP"/>
    </source>
</evidence>
<protein>
    <recommendedName>
        <fullName evidence="4">Secreted protein</fullName>
    </recommendedName>
</protein>
<sequence length="92" mass="9949">MNWKKLAAAAGIAVIMATSATALPTAAEAAAASTPSGKAQPYEWFLYQKGYLAYFACENAGAALQRAGTYRDYQCYWEPGSSTYALYVETWS</sequence>
<reference evidence="2 3" key="1">
    <citation type="journal article" date="2019" name="Int. J. Syst. Evol. Microbiol.">
        <title>The Global Catalogue of Microorganisms (GCM) 10K type strain sequencing project: providing services to taxonomists for standard genome sequencing and annotation.</title>
        <authorList>
            <consortium name="The Broad Institute Genomics Platform"/>
            <consortium name="The Broad Institute Genome Sequencing Center for Infectious Disease"/>
            <person name="Wu L."/>
            <person name="Ma J."/>
        </authorList>
    </citation>
    <scope>NUCLEOTIDE SEQUENCE [LARGE SCALE GENOMIC DNA]</scope>
    <source>
        <strain evidence="2 3">JCM 14718</strain>
    </source>
</reference>
<name>A0ABN2J6W4_9ACTN</name>
<keyword evidence="3" id="KW-1185">Reference proteome</keyword>
<dbReference type="Proteomes" id="UP001500618">
    <property type="component" value="Unassembled WGS sequence"/>
</dbReference>
<feature type="signal peptide" evidence="1">
    <location>
        <begin position="1"/>
        <end position="22"/>
    </location>
</feature>
<organism evidence="2 3">
    <name type="scientific">Fodinicola feengrottensis</name>
    <dbReference type="NCBI Taxonomy" id="435914"/>
    <lineage>
        <taxon>Bacteria</taxon>
        <taxon>Bacillati</taxon>
        <taxon>Actinomycetota</taxon>
        <taxon>Actinomycetes</taxon>
        <taxon>Mycobacteriales</taxon>
        <taxon>Fodinicola</taxon>
    </lineage>
</organism>
<gene>
    <name evidence="2" type="ORF">GCM10009765_79430</name>
</gene>
<accession>A0ABN2J6W4</accession>
<evidence type="ECO:0008006" key="4">
    <source>
        <dbReference type="Google" id="ProtNLM"/>
    </source>
</evidence>